<feature type="non-terminal residue" evidence="1">
    <location>
        <position position="16"/>
    </location>
</feature>
<organism evidence="2">
    <name type="scientific">Perkinsus marinus (strain ATCC 50983 / TXsc)</name>
    <dbReference type="NCBI Taxonomy" id="423536"/>
    <lineage>
        <taxon>Eukaryota</taxon>
        <taxon>Sar</taxon>
        <taxon>Alveolata</taxon>
        <taxon>Perkinsozoa</taxon>
        <taxon>Perkinsea</taxon>
        <taxon>Perkinsida</taxon>
        <taxon>Perkinsidae</taxon>
        <taxon>Perkinsus</taxon>
    </lineage>
</organism>
<feature type="non-terminal residue" evidence="1">
    <location>
        <position position="1"/>
    </location>
</feature>
<dbReference type="Proteomes" id="UP000007800">
    <property type="component" value="Unassembled WGS sequence"/>
</dbReference>
<evidence type="ECO:0000313" key="2">
    <source>
        <dbReference type="Proteomes" id="UP000007800"/>
    </source>
</evidence>
<accession>C5LYT5</accession>
<name>C5LYT5_PERM5</name>
<dbReference type="EMBL" id="GG686832">
    <property type="protein sequence ID" value="EEQ98109.1"/>
    <property type="molecule type" value="Genomic_DNA"/>
</dbReference>
<gene>
    <name evidence="1" type="ORF">Pmar_PMAR002388</name>
</gene>
<dbReference type="InParanoid" id="C5LYT5"/>
<keyword evidence="2" id="KW-1185">Reference proteome</keyword>
<proteinExistence type="predicted"/>
<dbReference type="AlphaFoldDB" id="C5LYT5"/>
<sequence>QSISDYRLLESREPPN</sequence>
<dbReference type="GeneID" id="9040543"/>
<evidence type="ECO:0000313" key="1">
    <source>
        <dbReference type="EMBL" id="EEQ98109.1"/>
    </source>
</evidence>
<protein>
    <submittedName>
        <fullName evidence="1">Uncharacterized protein</fullName>
    </submittedName>
</protein>
<dbReference type="RefSeq" id="XP_002765392.1">
    <property type="nucleotide sequence ID" value="XM_002765346.1"/>
</dbReference>
<reference evidence="1 2" key="1">
    <citation type="submission" date="2008-07" db="EMBL/GenBank/DDBJ databases">
        <authorList>
            <person name="El-Sayed N."/>
            <person name="Caler E."/>
            <person name="Inman J."/>
            <person name="Amedeo P."/>
            <person name="Hass B."/>
            <person name="Wortman J."/>
        </authorList>
    </citation>
    <scope>NUCLEOTIDE SEQUENCE [LARGE SCALE GENOMIC DNA]</scope>
    <source>
        <strain evidence="2">ATCC 50983 / TXsc</strain>
    </source>
</reference>